<comment type="caution">
    <text evidence="2">The sequence shown here is derived from an EMBL/GenBank/DDBJ whole genome shotgun (WGS) entry which is preliminary data.</text>
</comment>
<proteinExistence type="predicted"/>
<evidence type="ECO:0008006" key="4">
    <source>
        <dbReference type="Google" id="ProtNLM"/>
    </source>
</evidence>
<evidence type="ECO:0000313" key="2">
    <source>
        <dbReference type="EMBL" id="MFD2067554.1"/>
    </source>
</evidence>
<feature type="transmembrane region" description="Helical" evidence="1">
    <location>
        <begin position="12"/>
        <end position="36"/>
    </location>
</feature>
<keyword evidence="3" id="KW-1185">Reference proteome</keyword>
<dbReference type="EMBL" id="JBHUHV010000037">
    <property type="protein sequence ID" value="MFD2067554.1"/>
    <property type="molecule type" value="Genomic_DNA"/>
</dbReference>
<accession>A0ABW4WXV0</accession>
<sequence length="556" mass="62459">MIRNNAKAKAWLKAVCWTVGIALLLFTGLFFFTNWLENKIETMVYQESDGVNKLQLYGLHVSPFLGSVSVDSLSLTPDYERWQQLQNTDTKTSRMLIDIHTKKTKLRGLNTIGLVMGKSVKLDKLVLQQPEILFTVMRQDITEQHKPLHETVKGVVEGVQINEIDIDNATLRFRNKADAAESTFAIKQFNLTVDDFKLDKRSFRAKDRAYYANNIQMEAAQVSYLLPSGGYRITTDSIKLNTSKRTLLANNLKLVPQGAPNELAREKGKSITYNKAQIQRVAFTDLDYPAHSRNNNFIAKHLLIVNPNLSAFKDKKNFPDENEQKPLPHEMVQSVSTKFLIDTIDVKGGFIRYAELVPKAEKPGYITFQELNVTITNLSNIPAQISLEHPAVIQANTMVMGKSSLQIEVRLPLLNKNYYHTLSGRLGETNPEILNKILEPTSFISIKSGHISEATFEAELTKQHARGSMKVIYSNFKIDLLSKEGDTEQSLGKEILSKVANLVAIKSSNPDDKGEAPRTGEITVDRNSTKSVFNYWKDCLASGFLSSAGLDNKAEK</sequence>
<gene>
    <name evidence="2" type="ORF">ACFSKU_11725</name>
</gene>
<organism evidence="2 3">
    <name type="scientific">Pontibacter silvestris</name>
    <dbReference type="NCBI Taxonomy" id="2305183"/>
    <lineage>
        <taxon>Bacteria</taxon>
        <taxon>Pseudomonadati</taxon>
        <taxon>Bacteroidota</taxon>
        <taxon>Cytophagia</taxon>
        <taxon>Cytophagales</taxon>
        <taxon>Hymenobacteraceae</taxon>
        <taxon>Pontibacter</taxon>
    </lineage>
</organism>
<protein>
    <recommendedName>
        <fullName evidence="4">DUF748 domain-containing protein</fullName>
    </recommendedName>
</protein>
<keyword evidence="1" id="KW-0812">Transmembrane</keyword>
<evidence type="ECO:0000256" key="1">
    <source>
        <dbReference type="SAM" id="Phobius"/>
    </source>
</evidence>
<keyword evidence="1" id="KW-1133">Transmembrane helix</keyword>
<evidence type="ECO:0000313" key="3">
    <source>
        <dbReference type="Proteomes" id="UP001597369"/>
    </source>
</evidence>
<keyword evidence="1" id="KW-0472">Membrane</keyword>
<reference evidence="3" key="1">
    <citation type="journal article" date="2019" name="Int. J. Syst. Evol. Microbiol.">
        <title>The Global Catalogue of Microorganisms (GCM) 10K type strain sequencing project: providing services to taxonomists for standard genome sequencing and annotation.</title>
        <authorList>
            <consortium name="The Broad Institute Genomics Platform"/>
            <consortium name="The Broad Institute Genome Sequencing Center for Infectious Disease"/>
            <person name="Wu L."/>
            <person name="Ma J."/>
        </authorList>
    </citation>
    <scope>NUCLEOTIDE SEQUENCE [LARGE SCALE GENOMIC DNA]</scope>
    <source>
        <strain evidence="3">JCM 16545</strain>
    </source>
</reference>
<dbReference type="Proteomes" id="UP001597369">
    <property type="component" value="Unassembled WGS sequence"/>
</dbReference>
<dbReference type="RefSeq" id="WP_229958129.1">
    <property type="nucleotide sequence ID" value="NZ_JAJJWI010000002.1"/>
</dbReference>
<name>A0ABW4WXV0_9BACT</name>